<dbReference type="InterPro" id="IPR000073">
    <property type="entry name" value="AB_hydrolase_1"/>
</dbReference>
<dbReference type="SUPFAM" id="SSF53474">
    <property type="entry name" value="alpha/beta-Hydrolases"/>
    <property type="match status" value="1"/>
</dbReference>
<accession>A0AAW2Z0G6</accession>
<gene>
    <name evidence="2" type="ORF">AKO1_012943</name>
</gene>
<dbReference type="InterPro" id="IPR029058">
    <property type="entry name" value="AB_hydrolase_fold"/>
</dbReference>
<dbReference type="Gene3D" id="3.40.50.1820">
    <property type="entry name" value="alpha/beta hydrolase"/>
    <property type="match status" value="1"/>
</dbReference>
<sequence length="289" mass="32738">MEVEQTQLNQIYTLSDGRKIGFAQYGPSDSYPIIYCHGTPSSRLEAALWDTDENVRIISIDRPGFGLSTFQDNRTVLDWPKDVSELLDHLKIEQFSMIAVSGGTAYALACARHFSPTQLKSVAIVAGMGPQSMGLDGMCFGQKVTFFFTTWTPFIIRPFINTLYLPLSKKPDLADIFRKSATCEVDKKVMQDDQFTNDFAKAFKESFSQGSEAYVHESKLFVAEWGFSLKEVQCQHVNFYYGDKDDITPAAMGHKMSQSVTNSNIYIFKEETHSSIIYNHKRQIIHNVK</sequence>
<protein>
    <submittedName>
        <fullName evidence="2">Alpha/beta-hydrolase</fullName>
    </submittedName>
</protein>
<dbReference type="EMBL" id="JAOPGA020000840">
    <property type="protein sequence ID" value="KAL0482331.1"/>
    <property type="molecule type" value="Genomic_DNA"/>
</dbReference>
<dbReference type="Pfam" id="PF00561">
    <property type="entry name" value="Abhydrolase_1"/>
    <property type="match status" value="1"/>
</dbReference>
<dbReference type="PANTHER" id="PTHR45763">
    <property type="entry name" value="HYDROLASE, ALPHA/BETA FOLD FAMILY PROTEIN, EXPRESSED-RELATED"/>
    <property type="match status" value="1"/>
</dbReference>
<keyword evidence="3" id="KW-1185">Reference proteome</keyword>
<evidence type="ECO:0000313" key="3">
    <source>
        <dbReference type="Proteomes" id="UP001431209"/>
    </source>
</evidence>
<evidence type="ECO:0000259" key="1">
    <source>
        <dbReference type="Pfam" id="PF00561"/>
    </source>
</evidence>
<reference evidence="2 3" key="1">
    <citation type="submission" date="2024-03" db="EMBL/GenBank/DDBJ databases">
        <title>The Acrasis kona genome and developmental transcriptomes reveal deep origins of eukaryotic multicellular pathways.</title>
        <authorList>
            <person name="Sheikh S."/>
            <person name="Fu C.-J."/>
            <person name="Brown M.W."/>
            <person name="Baldauf S.L."/>
        </authorList>
    </citation>
    <scope>NUCLEOTIDE SEQUENCE [LARGE SCALE GENOMIC DNA]</scope>
    <source>
        <strain evidence="2 3">ATCC MYA-3509</strain>
    </source>
</reference>
<dbReference type="Proteomes" id="UP001431209">
    <property type="component" value="Unassembled WGS sequence"/>
</dbReference>
<evidence type="ECO:0000313" key="2">
    <source>
        <dbReference type="EMBL" id="KAL0482331.1"/>
    </source>
</evidence>
<feature type="domain" description="AB hydrolase-1" evidence="1">
    <location>
        <begin position="31"/>
        <end position="277"/>
    </location>
</feature>
<dbReference type="AlphaFoldDB" id="A0AAW2Z0G6"/>
<comment type="caution">
    <text evidence="2">The sequence shown here is derived from an EMBL/GenBank/DDBJ whole genome shotgun (WGS) entry which is preliminary data.</text>
</comment>
<organism evidence="2 3">
    <name type="scientific">Acrasis kona</name>
    <dbReference type="NCBI Taxonomy" id="1008807"/>
    <lineage>
        <taxon>Eukaryota</taxon>
        <taxon>Discoba</taxon>
        <taxon>Heterolobosea</taxon>
        <taxon>Tetramitia</taxon>
        <taxon>Eutetramitia</taxon>
        <taxon>Acrasidae</taxon>
        <taxon>Acrasis</taxon>
    </lineage>
</organism>
<proteinExistence type="predicted"/>
<dbReference type="PANTHER" id="PTHR45763:SF46">
    <property type="entry name" value="AB HYDROLASE-1 DOMAIN-CONTAINING PROTEIN"/>
    <property type="match status" value="1"/>
</dbReference>
<name>A0AAW2Z0G6_9EUKA</name>